<feature type="compositionally biased region" description="Low complexity" evidence="1">
    <location>
        <begin position="1"/>
        <end position="16"/>
    </location>
</feature>
<evidence type="ECO:0000313" key="3">
    <source>
        <dbReference type="EMBL" id="KAJ4492328.1"/>
    </source>
</evidence>
<dbReference type="Proteomes" id="UP001150217">
    <property type="component" value="Unassembled WGS sequence"/>
</dbReference>
<dbReference type="InterPro" id="IPR005062">
    <property type="entry name" value="SAC3/GANP/THP3_conserved"/>
</dbReference>
<feature type="compositionally biased region" description="Basic residues" evidence="1">
    <location>
        <begin position="606"/>
        <end position="616"/>
    </location>
</feature>
<feature type="compositionally biased region" description="Polar residues" evidence="1">
    <location>
        <begin position="405"/>
        <end position="415"/>
    </location>
</feature>
<feature type="compositionally biased region" description="Gly residues" evidence="1">
    <location>
        <begin position="542"/>
        <end position="552"/>
    </location>
</feature>
<protein>
    <submittedName>
        <fullName evidence="3">SAC3/GANP/Nin1/mts3/eIF-3 p25 family-domain-containing protein</fullName>
    </submittedName>
</protein>
<feature type="compositionally biased region" description="Pro residues" evidence="1">
    <location>
        <begin position="980"/>
        <end position="993"/>
    </location>
</feature>
<name>A0ABQ8VFB1_9AGAR</name>
<keyword evidence="4" id="KW-1185">Reference proteome</keyword>
<evidence type="ECO:0000313" key="4">
    <source>
        <dbReference type="Proteomes" id="UP001150217"/>
    </source>
</evidence>
<feature type="compositionally biased region" description="Polar residues" evidence="1">
    <location>
        <begin position="441"/>
        <end position="451"/>
    </location>
</feature>
<gene>
    <name evidence="3" type="ORF">C8R41DRAFT_346943</name>
</gene>
<dbReference type="Gene3D" id="1.25.40.990">
    <property type="match status" value="1"/>
</dbReference>
<proteinExistence type="predicted"/>
<feature type="compositionally biased region" description="Acidic residues" evidence="1">
    <location>
        <begin position="387"/>
        <end position="397"/>
    </location>
</feature>
<sequence>MKSSGVGASVSANALSGGTGGAVKHRNKQWVADGARGRGRGRGAVFVRDDRPSEVQPSDPFLESQESRDLFWHTLVKSREAERLDLICRGLMDDPLVPKRLSDAITLVGTCADMCPRFERYRRERENNLFPWECLPAPHGKRVWHGRAVKAYERAAGDKTLPSDLRPPGVLKRTLDYLFGELMVREGFVRTYAFLRDRTRAVRSDFVMQREEGAVAVECHERCVRFHIVALREMRGEKEFSVNLEEQQLMNKFYTDQRSVFTSPNELEMWIYHRLIHIRDQRERNDDIPSHILTHPVYILTSAFRAHVQAQSTPITKTSPLVVGEEGMRIFGELAGWLMGGKGKRGMVYLVACLLEHLFGRDRIEDMESVRGGLALVEIIDGREQEEVQEQEQEQEEPPAPPAPSTSAFSHLTTTANPFSSPSVFSAFGSTAAVPALFPAQGTSSSPDPINSTTPSTPLLNPPPAPRPLPISLPPTPTVPSAASESTTNPTIVPPNPIPHHPRLSLLKTSLSTPPALSLSHSSSAPPQALLSPLTPSLKGFGRVGSVGGSEGLDGSSSRDGEHDRGVSGERRGEGVIERRSESVLTRGGTRGKSESESESRSTNGVRRRGRERKRYQPTPTPSPDSGSESDSESDSPFPSTKTFTPASTLASAPSTMGRTDEDLVSRLMETQSTHRLRWAPNTFLDVWRSHVRRRGGRVAGVLRVLDLEREVSASASVLVPATSASSVLVSASAPSTLASAYTLLLVLNPAVDATAIWAQTKFGVPGSGWWGVVGADRDVTGNGKGKRNRRKRNAATRNEVEVFEIPLLPRLSTPTPSFTYTSPALIIFELTPLAGVRDELERKYVVLGDCTRLRGVLEGVKRRGRGWRRKEIEGREWKKEKKEKSEEWKNKWNWSKDQSESEQEEHGYLKEEEQDDEHNTEELYREKWFIPSLILIHWAETEEEEIPRDLGDVISRYTQSPPPNSTLPQTTLPTSLHSPPTPSSPSHPPPPTSMRGSIGRWAL</sequence>
<dbReference type="Pfam" id="PF03399">
    <property type="entry name" value="SAC3_GANP"/>
    <property type="match status" value="1"/>
</dbReference>
<feature type="compositionally biased region" description="Basic and acidic residues" evidence="1">
    <location>
        <begin position="557"/>
        <end position="582"/>
    </location>
</feature>
<dbReference type="EMBL" id="JANVFT010000039">
    <property type="protein sequence ID" value="KAJ4492328.1"/>
    <property type="molecule type" value="Genomic_DNA"/>
</dbReference>
<dbReference type="InterPro" id="IPR045107">
    <property type="entry name" value="SAC3/GANP/THP3"/>
</dbReference>
<feature type="compositionally biased region" description="Low complexity" evidence="1">
    <location>
        <begin position="504"/>
        <end position="538"/>
    </location>
</feature>
<feature type="compositionally biased region" description="Low complexity" evidence="1">
    <location>
        <begin position="967"/>
        <end position="979"/>
    </location>
</feature>
<evidence type="ECO:0000256" key="1">
    <source>
        <dbReference type="SAM" id="MobiDB-lite"/>
    </source>
</evidence>
<feature type="compositionally biased region" description="Polar residues" evidence="1">
    <location>
        <begin position="642"/>
        <end position="658"/>
    </location>
</feature>
<feature type="region of interest" description="Disordered" evidence="1">
    <location>
        <begin position="889"/>
        <end position="918"/>
    </location>
</feature>
<feature type="region of interest" description="Disordered" evidence="1">
    <location>
        <begin position="951"/>
        <end position="1004"/>
    </location>
</feature>
<accession>A0ABQ8VFB1</accession>
<dbReference type="PANTHER" id="PTHR12436:SF3">
    <property type="entry name" value="GERMINAL-CENTER ASSOCIATED NUCLEAR PROTEIN"/>
    <property type="match status" value="1"/>
</dbReference>
<evidence type="ECO:0000259" key="2">
    <source>
        <dbReference type="Pfam" id="PF03399"/>
    </source>
</evidence>
<feature type="region of interest" description="Disordered" evidence="1">
    <location>
        <begin position="1"/>
        <end position="60"/>
    </location>
</feature>
<feature type="region of interest" description="Disordered" evidence="1">
    <location>
        <begin position="385"/>
        <end position="415"/>
    </location>
</feature>
<organism evidence="3 4">
    <name type="scientific">Lentinula lateritia</name>
    <dbReference type="NCBI Taxonomy" id="40482"/>
    <lineage>
        <taxon>Eukaryota</taxon>
        <taxon>Fungi</taxon>
        <taxon>Dikarya</taxon>
        <taxon>Basidiomycota</taxon>
        <taxon>Agaricomycotina</taxon>
        <taxon>Agaricomycetes</taxon>
        <taxon>Agaricomycetidae</taxon>
        <taxon>Agaricales</taxon>
        <taxon>Marasmiineae</taxon>
        <taxon>Omphalotaceae</taxon>
        <taxon>Lentinula</taxon>
    </lineage>
</organism>
<feature type="domain" description="SAC3/GANP/THP3 conserved" evidence="2">
    <location>
        <begin position="114"/>
        <end position="370"/>
    </location>
</feature>
<feature type="compositionally biased region" description="Pro residues" evidence="1">
    <location>
        <begin position="460"/>
        <end position="478"/>
    </location>
</feature>
<dbReference type="PANTHER" id="PTHR12436">
    <property type="entry name" value="80 KDA MCM3-ASSOCIATED PROTEIN"/>
    <property type="match status" value="1"/>
</dbReference>
<feature type="region of interest" description="Disordered" evidence="1">
    <location>
        <begin position="439"/>
        <end position="659"/>
    </location>
</feature>
<reference evidence="3" key="1">
    <citation type="submission" date="2022-08" db="EMBL/GenBank/DDBJ databases">
        <title>A Global Phylogenomic Analysis of the Shiitake Genus Lentinula.</title>
        <authorList>
            <consortium name="DOE Joint Genome Institute"/>
            <person name="Sierra-Patev S."/>
            <person name="Min B."/>
            <person name="Naranjo-Ortiz M."/>
            <person name="Looney B."/>
            <person name="Konkel Z."/>
            <person name="Slot J.C."/>
            <person name="Sakamoto Y."/>
            <person name="Steenwyk J.L."/>
            <person name="Rokas A."/>
            <person name="Carro J."/>
            <person name="Camarero S."/>
            <person name="Ferreira P."/>
            <person name="Molpeceres G."/>
            <person name="Ruiz-Duenas F.J."/>
            <person name="Serrano A."/>
            <person name="Henrissat B."/>
            <person name="Drula E."/>
            <person name="Hughes K.W."/>
            <person name="Mata J.L."/>
            <person name="Ishikawa N.K."/>
            <person name="Vargas-Isla R."/>
            <person name="Ushijima S."/>
            <person name="Smith C.A."/>
            <person name="Ahrendt S."/>
            <person name="Andreopoulos W."/>
            <person name="He G."/>
            <person name="Labutti K."/>
            <person name="Lipzen A."/>
            <person name="Ng V."/>
            <person name="Riley R."/>
            <person name="Sandor L."/>
            <person name="Barry K."/>
            <person name="Martinez A.T."/>
            <person name="Xiao Y."/>
            <person name="Gibbons J.G."/>
            <person name="Terashima K."/>
            <person name="Grigoriev I.V."/>
            <person name="Hibbett D.S."/>
        </authorList>
    </citation>
    <scope>NUCLEOTIDE SEQUENCE</scope>
    <source>
        <strain evidence="3">RHP3577 ss4</strain>
    </source>
</reference>
<comment type="caution">
    <text evidence="3">The sequence shown here is derived from an EMBL/GenBank/DDBJ whole genome shotgun (WGS) entry which is preliminary data.</text>
</comment>